<dbReference type="OMA" id="PDTEKAH"/>
<dbReference type="InterPro" id="IPR013094">
    <property type="entry name" value="AB_hydrolase_3"/>
</dbReference>
<dbReference type="AlphaFoldDB" id="A0A068TP77"/>
<accession>A0A068TP77</accession>
<evidence type="ECO:0000313" key="3">
    <source>
        <dbReference type="EMBL" id="CDO97158.1"/>
    </source>
</evidence>
<dbReference type="InParanoid" id="A0A068TP77"/>
<dbReference type="PhylomeDB" id="A0A068TP77"/>
<evidence type="ECO:0000313" key="4">
    <source>
        <dbReference type="Proteomes" id="UP000295252"/>
    </source>
</evidence>
<dbReference type="Gramene" id="CDO97158">
    <property type="protein sequence ID" value="CDO97158"/>
    <property type="gene ID" value="GSCOC_T00014412001"/>
</dbReference>
<organism evidence="3 4">
    <name type="scientific">Coffea canephora</name>
    <name type="common">Robusta coffee</name>
    <dbReference type="NCBI Taxonomy" id="49390"/>
    <lineage>
        <taxon>Eukaryota</taxon>
        <taxon>Viridiplantae</taxon>
        <taxon>Streptophyta</taxon>
        <taxon>Embryophyta</taxon>
        <taxon>Tracheophyta</taxon>
        <taxon>Spermatophyta</taxon>
        <taxon>Magnoliopsida</taxon>
        <taxon>eudicotyledons</taxon>
        <taxon>Gunneridae</taxon>
        <taxon>Pentapetalae</taxon>
        <taxon>asterids</taxon>
        <taxon>lamiids</taxon>
        <taxon>Gentianales</taxon>
        <taxon>Rubiaceae</taxon>
        <taxon>Ixoroideae</taxon>
        <taxon>Gardenieae complex</taxon>
        <taxon>Bertiereae - Coffeeae clade</taxon>
        <taxon>Coffeeae</taxon>
        <taxon>Coffea</taxon>
    </lineage>
</organism>
<protein>
    <recommendedName>
        <fullName evidence="2">Alpha/beta hydrolase fold-3 domain-containing protein</fullName>
    </recommendedName>
</protein>
<dbReference type="Gene3D" id="3.40.50.1820">
    <property type="entry name" value="alpha/beta hydrolase"/>
    <property type="match status" value="1"/>
</dbReference>
<name>A0A068TP77_COFCA</name>
<dbReference type="PANTHER" id="PTHR23024:SF467">
    <property type="entry name" value="CARBOXYLESTERASE 12-RELATED"/>
    <property type="match status" value="1"/>
</dbReference>
<evidence type="ECO:0000256" key="1">
    <source>
        <dbReference type="ARBA" id="ARBA00010515"/>
    </source>
</evidence>
<reference evidence="4" key="1">
    <citation type="journal article" date="2014" name="Science">
        <title>The coffee genome provides insight into the convergent evolution of caffeine biosynthesis.</title>
        <authorList>
            <person name="Denoeud F."/>
            <person name="Carretero-Paulet L."/>
            <person name="Dereeper A."/>
            <person name="Droc G."/>
            <person name="Guyot R."/>
            <person name="Pietrella M."/>
            <person name="Zheng C."/>
            <person name="Alberti A."/>
            <person name="Anthony F."/>
            <person name="Aprea G."/>
            <person name="Aury J.M."/>
            <person name="Bento P."/>
            <person name="Bernard M."/>
            <person name="Bocs S."/>
            <person name="Campa C."/>
            <person name="Cenci A."/>
            <person name="Combes M.C."/>
            <person name="Crouzillat D."/>
            <person name="Da Silva C."/>
            <person name="Daddiego L."/>
            <person name="De Bellis F."/>
            <person name="Dussert S."/>
            <person name="Garsmeur O."/>
            <person name="Gayraud T."/>
            <person name="Guignon V."/>
            <person name="Jahn K."/>
            <person name="Jamilloux V."/>
            <person name="Joet T."/>
            <person name="Labadie K."/>
            <person name="Lan T."/>
            <person name="Leclercq J."/>
            <person name="Lepelley M."/>
            <person name="Leroy T."/>
            <person name="Li L.T."/>
            <person name="Librado P."/>
            <person name="Lopez L."/>
            <person name="Munoz A."/>
            <person name="Noel B."/>
            <person name="Pallavicini A."/>
            <person name="Perrotta G."/>
            <person name="Poncet V."/>
            <person name="Pot D."/>
            <person name="Priyono X."/>
            <person name="Rigoreau M."/>
            <person name="Rouard M."/>
            <person name="Rozas J."/>
            <person name="Tranchant-Dubreuil C."/>
            <person name="VanBuren R."/>
            <person name="Zhang Q."/>
            <person name="Andrade A.C."/>
            <person name="Argout X."/>
            <person name="Bertrand B."/>
            <person name="de Kochko A."/>
            <person name="Graziosi G."/>
            <person name="Henry R.J."/>
            <person name="Jayarama X."/>
            <person name="Ming R."/>
            <person name="Nagai C."/>
            <person name="Rounsley S."/>
            <person name="Sankoff D."/>
            <person name="Giuliano G."/>
            <person name="Albert V.A."/>
            <person name="Wincker P."/>
            <person name="Lashermes P."/>
        </authorList>
    </citation>
    <scope>NUCLEOTIDE SEQUENCE [LARGE SCALE GENOMIC DNA]</scope>
    <source>
        <strain evidence="4">cv. DH200-94</strain>
    </source>
</reference>
<dbReference type="EMBL" id="HG739085">
    <property type="protein sequence ID" value="CDO97158.1"/>
    <property type="molecule type" value="Genomic_DNA"/>
</dbReference>
<proteinExistence type="inferred from homology"/>
<dbReference type="OrthoDB" id="408631at2759"/>
<dbReference type="GO" id="GO:0016787">
    <property type="term" value="F:hydrolase activity"/>
    <property type="evidence" value="ECO:0007669"/>
    <property type="project" value="InterPro"/>
</dbReference>
<dbReference type="STRING" id="49390.A0A068TP77"/>
<dbReference type="PANTHER" id="PTHR23024">
    <property type="entry name" value="ARYLACETAMIDE DEACETYLASE"/>
    <property type="match status" value="1"/>
</dbReference>
<dbReference type="FunCoup" id="A0A068TP77">
    <property type="interactions" value="333"/>
</dbReference>
<gene>
    <name evidence="3" type="ORF">GSCOC_T00014412001</name>
</gene>
<dbReference type="Proteomes" id="UP000295252">
    <property type="component" value="Chromosome IV"/>
</dbReference>
<keyword evidence="4" id="KW-1185">Reference proteome</keyword>
<feature type="domain" description="Alpha/beta hydrolase fold-3" evidence="2">
    <location>
        <begin position="106"/>
        <end position="324"/>
    </location>
</feature>
<dbReference type="Pfam" id="PF07859">
    <property type="entry name" value="Abhydrolase_3"/>
    <property type="match status" value="1"/>
</dbReference>
<dbReference type="InterPro" id="IPR050466">
    <property type="entry name" value="Carboxylest/Gibb_receptor"/>
</dbReference>
<dbReference type="InterPro" id="IPR029058">
    <property type="entry name" value="AB_hydrolase_fold"/>
</dbReference>
<evidence type="ECO:0000259" key="2">
    <source>
        <dbReference type="Pfam" id="PF07859"/>
    </source>
</evidence>
<comment type="similarity">
    <text evidence="1">Belongs to the 'GDXG' lipolytic enzyme family.</text>
</comment>
<sequence>MNESMNYEISRAIISFFPLLPHSALCSWFTMATNSNEILHDFSPLIRIYKDGRVERLEGEDTVAASIDPETRVESKDIAMAPEFNNVSARLYLPQNAKPGHRIPLLVYFHGGGFVVGSAFSPVYQEHLNSLVAEANVIVVSVNYRLAPEHPLPIAYEDSWLALKWIASHSKSGDGPEEWLKNYADFDRVYFGGDSAGGNIAHNMAFRFGIEELHGVNLNGIFLNCPYFWGNDPIANEAGRKGEKNFLDNLWFCICPSTTGLDDPRLNPAANPMISRLGCKRVLVYVGGKDVLKDRGWYYKEALEKSGWAGEVTVVEVEGEEHVFNLSSPRGANSLSMIKDLARFLNRN</sequence>
<dbReference type="SUPFAM" id="SSF53474">
    <property type="entry name" value="alpha/beta-Hydrolases"/>
    <property type="match status" value="1"/>
</dbReference>